<protein>
    <submittedName>
        <fullName evidence="2">Uncharacterized protein</fullName>
    </submittedName>
</protein>
<keyword evidence="1" id="KW-0175">Coiled coil</keyword>
<dbReference type="Pfam" id="PF19645">
    <property type="entry name" value="DUF6148"/>
    <property type="match status" value="1"/>
</dbReference>
<gene>
    <name evidence="2" type="ORF">HNR36_001033</name>
</gene>
<evidence type="ECO:0000313" key="2">
    <source>
        <dbReference type="EMBL" id="MBB5148647.1"/>
    </source>
</evidence>
<dbReference type="InterPro" id="IPR046146">
    <property type="entry name" value="DUF6148"/>
</dbReference>
<dbReference type="EMBL" id="JACHGZ010000008">
    <property type="protein sequence ID" value="MBB5148647.1"/>
    <property type="molecule type" value="Genomic_DNA"/>
</dbReference>
<sequence>MAFTVKECRERLKIWLDAEAAIASGQSYSIDNRKLERANLSQVREQIKFWQKELAKAEARESGRGRRRVTRIVPRDL</sequence>
<keyword evidence="3" id="KW-1185">Reference proteome</keyword>
<comment type="caution">
    <text evidence="2">The sequence shown here is derived from an EMBL/GenBank/DDBJ whole genome shotgun (WGS) entry which is preliminary data.</text>
</comment>
<accession>A0A840PS46</accession>
<evidence type="ECO:0000256" key="1">
    <source>
        <dbReference type="SAM" id="Coils"/>
    </source>
</evidence>
<evidence type="ECO:0000313" key="3">
    <source>
        <dbReference type="Proteomes" id="UP000557217"/>
    </source>
</evidence>
<organism evidence="2 3">
    <name type="scientific">Ureibacillus thermosphaericus</name>
    <dbReference type="NCBI Taxonomy" id="51173"/>
    <lineage>
        <taxon>Bacteria</taxon>
        <taxon>Bacillati</taxon>
        <taxon>Bacillota</taxon>
        <taxon>Bacilli</taxon>
        <taxon>Bacillales</taxon>
        <taxon>Caryophanaceae</taxon>
        <taxon>Ureibacillus</taxon>
    </lineage>
</organism>
<dbReference type="Proteomes" id="UP000557217">
    <property type="component" value="Unassembled WGS sequence"/>
</dbReference>
<name>A0A840PS46_URETH</name>
<dbReference type="AlphaFoldDB" id="A0A840PS46"/>
<dbReference type="RefSeq" id="WP_168412154.1">
    <property type="nucleotide sequence ID" value="NZ_JAAXPW010000008.1"/>
</dbReference>
<proteinExistence type="predicted"/>
<feature type="coiled-coil region" evidence="1">
    <location>
        <begin position="33"/>
        <end position="60"/>
    </location>
</feature>
<reference evidence="2 3" key="1">
    <citation type="submission" date="2020-08" db="EMBL/GenBank/DDBJ databases">
        <title>Genomic Encyclopedia of Type Strains, Phase IV (KMG-IV): sequencing the most valuable type-strain genomes for metagenomic binning, comparative biology and taxonomic classification.</title>
        <authorList>
            <person name="Goeker M."/>
        </authorList>
    </citation>
    <scope>NUCLEOTIDE SEQUENCE [LARGE SCALE GENOMIC DNA]</scope>
    <source>
        <strain evidence="2 3">DSM 10633</strain>
    </source>
</reference>